<feature type="non-terminal residue" evidence="2">
    <location>
        <position position="1"/>
    </location>
</feature>
<protein>
    <submittedName>
        <fullName evidence="2">Uncharacterized protein</fullName>
    </submittedName>
</protein>
<evidence type="ECO:0000256" key="1">
    <source>
        <dbReference type="SAM" id="MobiDB-lite"/>
    </source>
</evidence>
<dbReference type="EMBL" id="KN726865">
    <property type="protein sequence ID" value="KIH67024.1"/>
    <property type="molecule type" value="Genomic_DNA"/>
</dbReference>
<evidence type="ECO:0000313" key="3">
    <source>
        <dbReference type="Proteomes" id="UP000054047"/>
    </source>
</evidence>
<feature type="non-terminal residue" evidence="2">
    <location>
        <position position="107"/>
    </location>
</feature>
<keyword evidence="3" id="KW-1185">Reference proteome</keyword>
<name>A0A0C2H663_9BILA</name>
<gene>
    <name evidence="2" type="ORF">ANCDUO_02648</name>
</gene>
<dbReference type="Proteomes" id="UP000054047">
    <property type="component" value="Unassembled WGS sequence"/>
</dbReference>
<feature type="region of interest" description="Disordered" evidence="1">
    <location>
        <begin position="1"/>
        <end position="41"/>
    </location>
</feature>
<dbReference type="AlphaFoldDB" id="A0A0C2H663"/>
<evidence type="ECO:0000313" key="2">
    <source>
        <dbReference type="EMBL" id="KIH67024.1"/>
    </source>
</evidence>
<proteinExistence type="predicted"/>
<sequence>VTWSTYRKPGEHSVTVSAGSTPTTKLPNTRRVKSRSSLKDEDVTIVSKQDLVVKPSPSSERRPRPLRRLCFVWSAQNASTRSSCPSSGASTSSWEDRRRHVARSSNS</sequence>
<accession>A0A0C2H663</accession>
<reference evidence="2 3" key="1">
    <citation type="submission" date="2013-12" db="EMBL/GenBank/DDBJ databases">
        <title>Draft genome of the parsitic nematode Ancylostoma duodenale.</title>
        <authorList>
            <person name="Mitreva M."/>
        </authorList>
    </citation>
    <scope>NUCLEOTIDE SEQUENCE [LARGE SCALE GENOMIC DNA]</scope>
    <source>
        <strain evidence="2 3">Zhejiang</strain>
    </source>
</reference>
<organism evidence="2 3">
    <name type="scientific">Ancylostoma duodenale</name>
    <dbReference type="NCBI Taxonomy" id="51022"/>
    <lineage>
        <taxon>Eukaryota</taxon>
        <taxon>Metazoa</taxon>
        <taxon>Ecdysozoa</taxon>
        <taxon>Nematoda</taxon>
        <taxon>Chromadorea</taxon>
        <taxon>Rhabditida</taxon>
        <taxon>Rhabditina</taxon>
        <taxon>Rhabditomorpha</taxon>
        <taxon>Strongyloidea</taxon>
        <taxon>Ancylostomatidae</taxon>
        <taxon>Ancylostomatinae</taxon>
        <taxon>Ancylostoma</taxon>
    </lineage>
</organism>
<feature type="region of interest" description="Disordered" evidence="1">
    <location>
        <begin position="76"/>
        <end position="107"/>
    </location>
</feature>
<feature type="compositionally biased region" description="Low complexity" evidence="1">
    <location>
        <begin position="79"/>
        <end position="93"/>
    </location>
</feature>
<feature type="compositionally biased region" description="Polar residues" evidence="1">
    <location>
        <begin position="14"/>
        <end position="27"/>
    </location>
</feature>